<name>A0ABV9Y282_9PSEU</name>
<gene>
    <name evidence="2" type="ORF">ACFPFM_22585</name>
</gene>
<protein>
    <submittedName>
        <fullName evidence="2">Uncharacterized protein</fullName>
    </submittedName>
</protein>
<dbReference type="Proteomes" id="UP001595833">
    <property type="component" value="Unassembled WGS sequence"/>
</dbReference>
<evidence type="ECO:0000313" key="3">
    <source>
        <dbReference type="Proteomes" id="UP001595833"/>
    </source>
</evidence>
<proteinExistence type="predicted"/>
<organism evidence="2 3">
    <name type="scientific">Saccharothrix xinjiangensis</name>
    <dbReference type="NCBI Taxonomy" id="204798"/>
    <lineage>
        <taxon>Bacteria</taxon>
        <taxon>Bacillati</taxon>
        <taxon>Actinomycetota</taxon>
        <taxon>Actinomycetes</taxon>
        <taxon>Pseudonocardiales</taxon>
        <taxon>Pseudonocardiaceae</taxon>
        <taxon>Saccharothrix</taxon>
    </lineage>
</organism>
<sequence>MLKSLLTALAIGATVITATPASATTTTTSDCPEDTHWSVELQLCVNDTHW</sequence>
<keyword evidence="1" id="KW-0732">Signal</keyword>
<dbReference type="EMBL" id="JBHSJB010000022">
    <property type="protein sequence ID" value="MFC5056526.1"/>
    <property type="molecule type" value="Genomic_DNA"/>
</dbReference>
<evidence type="ECO:0000256" key="1">
    <source>
        <dbReference type="SAM" id="SignalP"/>
    </source>
</evidence>
<feature type="chain" id="PRO_5046910659" evidence="1">
    <location>
        <begin position="24"/>
        <end position="50"/>
    </location>
</feature>
<accession>A0ABV9Y282</accession>
<feature type="signal peptide" evidence="1">
    <location>
        <begin position="1"/>
        <end position="23"/>
    </location>
</feature>
<keyword evidence="3" id="KW-1185">Reference proteome</keyword>
<reference evidence="3" key="1">
    <citation type="journal article" date="2019" name="Int. J. Syst. Evol. Microbiol.">
        <title>The Global Catalogue of Microorganisms (GCM) 10K type strain sequencing project: providing services to taxonomists for standard genome sequencing and annotation.</title>
        <authorList>
            <consortium name="The Broad Institute Genomics Platform"/>
            <consortium name="The Broad Institute Genome Sequencing Center for Infectious Disease"/>
            <person name="Wu L."/>
            <person name="Ma J."/>
        </authorList>
    </citation>
    <scope>NUCLEOTIDE SEQUENCE [LARGE SCALE GENOMIC DNA]</scope>
    <source>
        <strain evidence="3">KCTC 12848</strain>
    </source>
</reference>
<dbReference type="RefSeq" id="WP_344043784.1">
    <property type="nucleotide sequence ID" value="NZ_BAAAKE010000051.1"/>
</dbReference>
<evidence type="ECO:0000313" key="2">
    <source>
        <dbReference type="EMBL" id="MFC5056526.1"/>
    </source>
</evidence>
<comment type="caution">
    <text evidence="2">The sequence shown here is derived from an EMBL/GenBank/DDBJ whole genome shotgun (WGS) entry which is preliminary data.</text>
</comment>